<protein>
    <submittedName>
        <fullName evidence="2">Uncharacterized protein</fullName>
    </submittedName>
</protein>
<dbReference type="Proteomes" id="UP001201985">
    <property type="component" value="Unassembled WGS sequence"/>
</dbReference>
<organism evidence="2 3">
    <name type="scientific">Teichococcus vastitatis</name>
    <dbReference type="NCBI Taxonomy" id="2307076"/>
    <lineage>
        <taxon>Bacteria</taxon>
        <taxon>Pseudomonadati</taxon>
        <taxon>Pseudomonadota</taxon>
        <taxon>Alphaproteobacteria</taxon>
        <taxon>Acetobacterales</taxon>
        <taxon>Roseomonadaceae</taxon>
        <taxon>Roseomonas</taxon>
    </lineage>
</organism>
<comment type="caution">
    <text evidence="2">The sequence shown here is derived from an EMBL/GenBank/DDBJ whole genome shotgun (WGS) entry which is preliminary data.</text>
</comment>
<sequence>MTRTAAEPKAQEAALTRSANGHFEELPSEFLPDRSWTEYDVAVRYGEAEQPRSERFVLFIGGDFDARPVAQGGDVLWG</sequence>
<evidence type="ECO:0000256" key="1">
    <source>
        <dbReference type="SAM" id="MobiDB-lite"/>
    </source>
</evidence>
<keyword evidence="3" id="KW-1185">Reference proteome</keyword>
<reference evidence="2 3" key="1">
    <citation type="submission" date="2022-03" db="EMBL/GenBank/DDBJ databases">
        <title>Complete genome analysis of Roseomonas KG 17.1 : a prolific producer of plant growth promoters.</title>
        <authorList>
            <person name="Saadouli I."/>
            <person name="Najjari A."/>
            <person name="Mosbah A."/>
            <person name="Ouzari H.I."/>
        </authorList>
    </citation>
    <scope>NUCLEOTIDE SEQUENCE [LARGE SCALE GENOMIC DNA]</scope>
    <source>
        <strain evidence="2 3">KG17-1</strain>
    </source>
</reference>
<feature type="region of interest" description="Disordered" evidence="1">
    <location>
        <begin position="1"/>
        <end position="21"/>
    </location>
</feature>
<evidence type="ECO:0000313" key="2">
    <source>
        <dbReference type="EMBL" id="MCI0755482.1"/>
    </source>
</evidence>
<gene>
    <name evidence="2" type="ORF">MON41_17325</name>
</gene>
<dbReference type="EMBL" id="JALBUU010000032">
    <property type="protein sequence ID" value="MCI0755482.1"/>
    <property type="molecule type" value="Genomic_DNA"/>
</dbReference>
<accession>A0ABS9W861</accession>
<name>A0ABS9W861_9PROT</name>
<dbReference type="RefSeq" id="WP_241793427.1">
    <property type="nucleotide sequence ID" value="NZ_JALBUU010000032.1"/>
</dbReference>
<evidence type="ECO:0000313" key="3">
    <source>
        <dbReference type="Proteomes" id="UP001201985"/>
    </source>
</evidence>
<proteinExistence type="predicted"/>